<accession>B8MPT3</accession>
<dbReference type="Proteomes" id="UP000001745">
    <property type="component" value="Unassembled WGS sequence"/>
</dbReference>
<dbReference type="STRING" id="441959.B8MPT3"/>
<comment type="similarity">
    <text evidence="1">Belongs to the short-chain dehydrogenases/reductases (SDR) family.</text>
</comment>
<dbReference type="Gene3D" id="3.40.50.720">
    <property type="entry name" value="NAD(P)-binding Rossmann-like Domain"/>
    <property type="match status" value="1"/>
</dbReference>
<dbReference type="InterPro" id="IPR002347">
    <property type="entry name" value="SDR_fam"/>
</dbReference>
<evidence type="ECO:0000256" key="2">
    <source>
        <dbReference type="ARBA" id="ARBA00023002"/>
    </source>
</evidence>
<dbReference type="InParanoid" id="B8MPT3"/>
<protein>
    <submittedName>
        <fullName evidence="3">Short chain type dehydrogenase, putative</fullName>
    </submittedName>
</protein>
<organism evidence="3 4">
    <name type="scientific">Talaromyces stipitatus (strain ATCC 10500 / CBS 375.48 / QM 6759 / NRRL 1006)</name>
    <name type="common">Penicillium stipitatum</name>
    <dbReference type="NCBI Taxonomy" id="441959"/>
    <lineage>
        <taxon>Eukaryota</taxon>
        <taxon>Fungi</taxon>
        <taxon>Dikarya</taxon>
        <taxon>Ascomycota</taxon>
        <taxon>Pezizomycotina</taxon>
        <taxon>Eurotiomycetes</taxon>
        <taxon>Eurotiomycetidae</taxon>
        <taxon>Eurotiales</taxon>
        <taxon>Trichocomaceae</taxon>
        <taxon>Talaromyces</taxon>
        <taxon>Talaromyces sect. Talaromyces</taxon>
    </lineage>
</organism>
<dbReference type="OrthoDB" id="1274115at2759"/>
<dbReference type="AlphaFoldDB" id="B8MPT3"/>
<proteinExistence type="inferred from homology"/>
<dbReference type="EMBL" id="EQ962659">
    <property type="protein sequence ID" value="EED12741.1"/>
    <property type="molecule type" value="Genomic_DNA"/>
</dbReference>
<name>B8MPT3_TALSN</name>
<dbReference type="PANTHER" id="PTHR43976">
    <property type="entry name" value="SHORT CHAIN DEHYDROGENASE"/>
    <property type="match status" value="1"/>
</dbReference>
<keyword evidence="4" id="KW-1185">Reference proteome</keyword>
<sequence>MSNTFNSAHPQTRPVWLIIGASSGIGQEIARKVQPFATVIAVGRNQSALEGLAKIGCKTLQLDLTSSDAIIRRAIDDIIRQEGFVDFVVNVAGYLLEGGVEEHGDMEIQHVFETHVFGPLRVFRAVLPYMREERRGVIAHLAGIGGLQGAPNAGVFCASKAAAATVIEAFQKEVAPLGIRMCLIQLGHFRTPFLSRGHRRKVQARITDYNPILEPIRHIFDKFDGAQQGDPIKAANVIVEALTMDPNNVPLLLPVGADVPAVELKAHEVRVENMSALRALTDGTDL</sequence>
<dbReference type="PANTHER" id="PTHR43976:SF16">
    <property type="entry name" value="SHORT-CHAIN DEHYDROGENASE_REDUCTASE FAMILY PROTEIN"/>
    <property type="match status" value="1"/>
</dbReference>
<gene>
    <name evidence="3" type="ORF">TSTA_052620</name>
</gene>
<dbReference type="Pfam" id="PF00106">
    <property type="entry name" value="adh_short"/>
    <property type="match status" value="1"/>
</dbReference>
<dbReference type="PhylomeDB" id="B8MPT3"/>
<dbReference type="GeneID" id="8098211"/>
<dbReference type="RefSeq" id="XP_002486852.1">
    <property type="nucleotide sequence ID" value="XM_002486807.1"/>
</dbReference>
<dbReference type="HOGENOM" id="CLU_010194_2_9_1"/>
<evidence type="ECO:0000313" key="4">
    <source>
        <dbReference type="Proteomes" id="UP000001745"/>
    </source>
</evidence>
<dbReference type="OMA" id="ETHVFGP"/>
<dbReference type="eggNOG" id="KOG1205">
    <property type="taxonomic scope" value="Eukaryota"/>
</dbReference>
<dbReference type="GO" id="GO:0016491">
    <property type="term" value="F:oxidoreductase activity"/>
    <property type="evidence" value="ECO:0007669"/>
    <property type="project" value="UniProtKB-KW"/>
</dbReference>
<reference evidence="4" key="1">
    <citation type="journal article" date="2015" name="Genome Announc.">
        <title>Genome sequence of the AIDS-associated pathogen Penicillium marneffei (ATCC18224) and its near taxonomic relative Talaromyces stipitatus (ATCC10500).</title>
        <authorList>
            <person name="Nierman W.C."/>
            <person name="Fedorova-Abrams N.D."/>
            <person name="Andrianopoulos A."/>
        </authorList>
    </citation>
    <scope>NUCLEOTIDE SEQUENCE [LARGE SCALE GENOMIC DNA]</scope>
    <source>
        <strain evidence="4">ATCC 10500 / CBS 375.48 / QM 6759 / NRRL 1006</strain>
    </source>
</reference>
<dbReference type="InterPro" id="IPR036291">
    <property type="entry name" value="NAD(P)-bd_dom_sf"/>
</dbReference>
<dbReference type="SUPFAM" id="SSF51735">
    <property type="entry name" value="NAD(P)-binding Rossmann-fold domains"/>
    <property type="match status" value="1"/>
</dbReference>
<dbReference type="InterPro" id="IPR051911">
    <property type="entry name" value="SDR_oxidoreductase"/>
</dbReference>
<keyword evidence="2" id="KW-0560">Oxidoreductase</keyword>
<evidence type="ECO:0000313" key="3">
    <source>
        <dbReference type="EMBL" id="EED12741.1"/>
    </source>
</evidence>
<evidence type="ECO:0000256" key="1">
    <source>
        <dbReference type="ARBA" id="ARBA00006484"/>
    </source>
</evidence>
<dbReference type="VEuPathDB" id="FungiDB:TSTA_052620"/>
<dbReference type="PRINTS" id="PR00081">
    <property type="entry name" value="GDHRDH"/>
</dbReference>